<dbReference type="EMBL" id="FNCC01000012">
    <property type="protein sequence ID" value="SDG85322.1"/>
    <property type="molecule type" value="Genomic_DNA"/>
</dbReference>
<accession>A0A1G7XMD5</accession>
<evidence type="ECO:0000259" key="1">
    <source>
        <dbReference type="Pfam" id="PF04149"/>
    </source>
</evidence>
<name>A0A1G7XMD5_9PSEU</name>
<dbReference type="InterPro" id="IPR007278">
    <property type="entry name" value="DUF397"/>
</dbReference>
<reference evidence="3" key="1">
    <citation type="submission" date="2016-10" db="EMBL/GenBank/DDBJ databases">
        <authorList>
            <person name="Varghese N."/>
            <person name="Submissions S."/>
        </authorList>
    </citation>
    <scope>NUCLEOTIDE SEQUENCE [LARGE SCALE GENOMIC DNA]</scope>
    <source>
        <strain evidence="3">CGMCC 4.3506</strain>
    </source>
</reference>
<gene>
    <name evidence="2" type="ORF">SAMN05216553_112104</name>
</gene>
<dbReference type="STRING" id="200378.SAMN05216553_112104"/>
<dbReference type="Proteomes" id="UP000199623">
    <property type="component" value="Unassembled WGS sequence"/>
</dbReference>
<keyword evidence="3" id="KW-1185">Reference proteome</keyword>
<evidence type="ECO:0000313" key="2">
    <source>
        <dbReference type="EMBL" id="SDG85322.1"/>
    </source>
</evidence>
<dbReference type="RefSeq" id="WP_090054086.1">
    <property type="nucleotide sequence ID" value="NZ_FNCC01000012.1"/>
</dbReference>
<feature type="domain" description="DUF397" evidence="1">
    <location>
        <begin position="2"/>
        <end position="52"/>
    </location>
</feature>
<dbReference type="AlphaFoldDB" id="A0A1G7XMD5"/>
<dbReference type="OrthoDB" id="3430276at2"/>
<dbReference type="Pfam" id="PF04149">
    <property type="entry name" value="DUF397"/>
    <property type="match status" value="1"/>
</dbReference>
<sequence length="58" mass="6108">MWHKSSRSNGAENSDCVEVALDGSGARLRDSKGKADATVAAPAWGAFLAATKGDLFRR</sequence>
<organism evidence="2 3">
    <name type="scientific">Lentzea fradiae</name>
    <dbReference type="NCBI Taxonomy" id="200378"/>
    <lineage>
        <taxon>Bacteria</taxon>
        <taxon>Bacillati</taxon>
        <taxon>Actinomycetota</taxon>
        <taxon>Actinomycetes</taxon>
        <taxon>Pseudonocardiales</taxon>
        <taxon>Pseudonocardiaceae</taxon>
        <taxon>Lentzea</taxon>
    </lineage>
</organism>
<evidence type="ECO:0000313" key="3">
    <source>
        <dbReference type="Proteomes" id="UP000199623"/>
    </source>
</evidence>
<protein>
    <recommendedName>
        <fullName evidence="1">DUF397 domain-containing protein</fullName>
    </recommendedName>
</protein>
<proteinExistence type="predicted"/>